<keyword evidence="3 12" id="KW-0812">Transmembrane</keyword>
<dbReference type="GO" id="GO:0034707">
    <property type="term" value="C:chloride channel complex"/>
    <property type="evidence" value="ECO:0007669"/>
    <property type="project" value="UniProtKB-KW"/>
</dbReference>
<dbReference type="RefSeq" id="WP_110033310.1">
    <property type="nucleotide sequence ID" value="NZ_QGTR01000004.1"/>
</dbReference>
<evidence type="ECO:0000259" key="13">
    <source>
        <dbReference type="PROSITE" id="PS51371"/>
    </source>
</evidence>
<dbReference type="SUPFAM" id="SSF81340">
    <property type="entry name" value="Clc chloride channel"/>
    <property type="match status" value="1"/>
</dbReference>
<sequence length="604" mass="64206">MTRQTQLVPPTVSTRDDGPPPGEREVTLATLVGLAFLVGLVAAAGAIAFKYLIAIIYNISFYGLFSFHLDPNVYGEPSPWGPFIILVPIIGGLIVVWLVKSFAPEAKGHGVPEVMYAIYHNSGNIRGIVAVVKSFASALSIGTGASVGREGPIIQIGSSFGSTLARRLGLIRSQKIILLSAGAGAGIAATFNTPLGGVLFAVEVLLPEISPRSFLPVVAATATSTYAYRQVIGADAAFEIPLWTQMPVSSAVNFAEIGLAAFTGVALGVAAFLFVRVLEFMEDKFEEMRFSEYLRNVLGMATVGILGYLFMLTSGHYHVLSVGYATIQDILSGNQMGVVLLVALFIAKMLATTISLGSGASGGIFSPSLFMGATLGAAIGTAGQWLMPGAGLSVPMFAMIGMGAMVGAGTSAAMTAIVMIFEMTRDYNIILPLVLAVAIALGVRRALVANDIYTIKLRKRGRAIPTDRTTNMFLVQPAREVMSRNFNVLETGMSVADALTRVDVETNRVIVTDGQRIVGYVRFATIPYQADRFSGQTLGEIMKTDFVIATPASNLNSVVTRMSRRERSFAIVVDTPAGVPRAEDVVGVIDREELAQAVVRNHYS</sequence>
<accession>A0A317PGV0</accession>
<evidence type="ECO:0000256" key="4">
    <source>
        <dbReference type="ARBA" id="ARBA00022989"/>
    </source>
</evidence>
<comment type="subcellular location">
    <subcellularLocation>
        <location evidence="1">Membrane</location>
        <topology evidence="1">Multi-pass membrane protein</topology>
    </subcellularLocation>
</comment>
<dbReference type="PROSITE" id="PS51371">
    <property type="entry name" value="CBS"/>
    <property type="match status" value="1"/>
</dbReference>
<organism evidence="14 15">
    <name type="scientific">Hoeflea marina</name>
    <dbReference type="NCBI Taxonomy" id="274592"/>
    <lineage>
        <taxon>Bacteria</taxon>
        <taxon>Pseudomonadati</taxon>
        <taxon>Pseudomonadota</taxon>
        <taxon>Alphaproteobacteria</taxon>
        <taxon>Hyphomicrobiales</taxon>
        <taxon>Rhizobiaceae</taxon>
        <taxon>Hoeflea</taxon>
    </lineage>
</organism>
<dbReference type="PANTHER" id="PTHR43427">
    <property type="entry name" value="CHLORIDE CHANNEL PROTEIN CLC-E"/>
    <property type="match status" value="1"/>
</dbReference>
<evidence type="ECO:0000256" key="5">
    <source>
        <dbReference type="ARBA" id="ARBA00023065"/>
    </source>
</evidence>
<feature type="transmembrane region" description="Helical" evidence="12">
    <location>
        <begin position="251"/>
        <end position="275"/>
    </location>
</feature>
<evidence type="ECO:0000256" key="9">
    <source>
        <dbReference type="ARBA" id="ARBA00023303"/>
    </source>
</evidence>
<evidence type="ECO:0000313" key="14">
    <source>
        <dbReference type="EMBL" id="PWV99166.1"/>
    </source>
</evidence>
<gene>
    <name evidence="14" type="ORF">DFR52_104459</name>
</gene>
<feature type="region of interest" description="Disordered" evidence="11">
    <location>
        <begin position="1"/>
        <end position="22"/>
    </location>
</feature>
<keyword evidence="7" id="KW-0869">Chloride channel</keyword>
<dbReference type="Gene3D" id="3.10.580.10">
    <property type="entry name" value="CBS-domain"/>
    <property type="match status" value="1"/>
</dbReference>
<dbReference type="Pfam" id="PF00654">
    <property type="entry name" value="Voltage_CLC"/>
    <property type="match status" value="1"/>
</dbReference>
<feature type="transmembrane region" description="Helical" evidence="12">
    <location>
        <begin position="296"/>
        <end position="317"/>
    </location>
</feature>
<dbReference type="AlphaFoldDB" id="A0A317PGV0"/>
<dbReference type="OrthoDB" id="9767361at2"/>
<evidence type="ECO:0000256" key="8">
    <source>
        <dbReference type="ARBA" id="ARBA00023214"/>
    </source>
</evidence>
<keyword evidence="5" id="KW-0406">Ion transport</keyword>
<keyword evidence="15" id="KW-1185">Reference proteome</keyword>
<dbReference type="EMBL" id="QGTR01000004">
    <property type="protein sequence ID" value="PWV99166.1"/>
    <property type="molecule type" value="Genomic_DNA"/>
</dbReference>
<dbReference type="PANTHER" id="PTHR43427:SF6">
    <property type="entry name" value="CHLORIDE CHANNEL PROTEIN CLC-E"/>
    <property type="match status" value="1"/>
</dbReference>
<dbReference type="InterPro" id="IPR046342">
    <property type="entry name" value="CBS_dom_sf"/>
</dbReference>
<keyword evidence="9" id="KW-0407">Ion channel</keyword>
<comment type="caution">
    <text evidence="14">The sequence shown here is derived from an EMBL/GenBank/DDBJ whole genome shotgun (WGS) entry which is preliminary data.</text>
</comment>
<dbReference type="PRINTS" id="PR00762">
    <property type="entry name" value="CLCHANNEL"/>
</dbReference>
<feature type="transmembrane region" description="Helical" evidence="12">
    <location>
        <begin position="176"/>
        <end position="202"/>
    </location>
</feature>
<dbReference type="InterPro" id="IPR000644">
    <property type="entry name" value="CBS_dom"/>
</dbReference>
<evidence type="ECO:0000256" key="12">
    <source>
        <dbReference type="SAM" id="Phobius"/>
    </source>
</evidence>
<keyword evidence="10" id="KW-0129">CBS domain</keyword>
<dbReference type="CDD" id="cd00400">
    <property type="entry name" value="Voltage_gated_ClC"/>
    <property type="match status" value="1"/>
</dbReference>
<proteinExistence type="predicted"/>
<evidence type="ECO:0000313" key="15">
    <source>
        <dbReference type="Proteomes" id="UP000246352"/>
    </source>
</evidence>
<keyword evidence="2" id="KW-0813">Transport</keyword>
<dbReference type="Gene3D" id="1.10.3080.10">
    <property type="entry name" value="Clc chloride channel"/>
    <property type="match status" value="1"/>
</dbReference>
<dbReference type="Pfam" id="PF00571">
    <property type="entry name" value="CBS"/>
    <property type="match status" value="1"/>
</dbReference>
<feature type="transmembrane region" description="Helical" evidence="12">
    <location>
        <begin position="369"/>
        <end position="387"/>
    </location>
</feature>
<dbReference type="InterPro" id="IPR014743">
    <property type="entry name" value="Cl-channel_core"/>
</dbReference>
<keyword evidence="4 12" id="KW-1133">Transmembrane helix</keyword>
<evidence type="ECO:0000256" key="11">
    <source>
        <dbReference type="SAM" id="MobiDB-lite"/>
    </source>
</evidence>
<evidence type="ECO:0000256" key="1">
    <source>
        <dbReference type="ARBA" id="ARBA00004141"/>
    </source>
</evidence>
<dbReference type="InterPro" id="IPR050368">
    <property type="entry name" value="ClC-type_chloride_channel"/>
</dbReference>
<evidence type="ECO:0000256" key="3">
    <source>
        <dbReference type="ARBA" id="ARBA00022692"/>
    </source>
</evidence>
<feature type="domain" description="CBS" evidence="13">
    <location>
        <begin position="542"/>
        <end position="604"/>
    </location>
</feature>
<protein>
    <submittedName>
        <fullName evidence="14">CIC family chloride channel protein</fullName>
    </submittedName>
</protein>
<feature type="transmembrane region" description="Helical" evidence="12">
    <location>
        <begin position="428"/>
        <end position="447"/>
    </location>
</feature>
<keyword evidence="8" id="KW-0868">Chloride</keyword>
<evidence type="ECO:0000256" key="6">
    <source>
        <dbReference type="ARBA" id="ARBA00023136"/>
    </source>
</evidence>
<evidence type="ECO:0000256" key="7">
    <source>
        <dbReference type="ARBA" id="ARBA00023173"/>
    </source>
</evidence>
<feature type="compositionally biased region" description="Polar residues" evidence="11">
    <location>
        <begin position="1"/>
        <end position="13"/>
    </location>
</feature>
<dbReference type="Proteomes" id="UP000246352">
    <property type="component" value="Unassembled WGS sequence"/>
</dbReference>
<evidence type="ECO:0000256" key="10">
    <source>
        <dbReference type="PROSITE-ProRule" id="PRU00703"/>
    </source>
</evidence>
<dbReference type="InterPro" id="IPR001807">
    <property type="entry name" value="ClC"/>
</dbReference>
<feature type="transmembrane region" description="Helical" evidence="12">
    <location>
        <begin position="399"/>
        <end position="421"/>
    </location>
</feature>
<name>A0A317PGV0_9HYPH</name>
<keyword evidence="6 12" id="KW-0472">Membrane</keyword>
<dbReference type="GO" id="GO:0005254">
    <property type="term" value="F:chloride channel activity"/>
    <property type="evidence" value="ECO:0007669"/>
    <property type="project" value="UniProtKB-KW"/>
</dbReference>
<evidence type="ECO:0000256" key="2">
    <source>
        <dbReference type="ARBA" id="ARBA00022448"/>
    </source>
</evidence>
<feature type="transmembrane region" description="Helical" evidence="12">
    <location>
        <begin position="80"/>
        <end position="99"/>
    </location>
</feature>
<dbReference type="SUPFAM" id="SSF54631">
    <property type="entry name" value="CBS-domain pair"/>
    <property type="match status" value="1"/>
</dbReference>
<feature type="transmembrane region" description="Helical" evidence="12">
    <location>
        <begin position="337"/>
        <end position="357"/>
    </location>
</feature>
<reference evidence="14 15" key="1">
    <citation type="submission" date="2018-05" db="EMBL/GenBank/DDBJ databases">
        <title>Genomic Encyclopedia of Type Strains, Phase IV (KMG-IV): sequencing the most valuable type-strain genomes for metagenomic binning, comparative biology and taxonomic classification.</title>
        <authorList>
            <person name="Goeker M."/>
        </authorList>
    </citation>
    <scope>NUCLEOTIDE SEQUENCE [LARGE SCALE GENOMIC DNA]</scope>
    <source>
        <strain evidence="14 15">DSM 16791</strain>
    </source>
</reference>